<dbReference type="SUPFAM" id="SSF48179">
    <property type="entry name" value="6-phosphogluconate dehydrogenase C-terminal domain-like"/>
    <property type="match status" value="1"/>
</dbReference>
<dbReference type="GO" id="GO:0050661">
    <property type="term" value="F:NADP binding"/>
    <property type="evidence" value="ECO:0007669"/>
    <property type="project" value="InterPro"/>
</dbReference>
<comment type="similarity">
    <text evidence="1">Belongs to the HIBADH-related family.</text>
</comment>
<dbReference type="PANTHER" id="PTHR43060:SF15">
    <property type="entry name" value="3-HYDROXYISOBUTYRATE DEHYDROGENASE-LIKE 1, MITOCHONDRIAL-RELATED"/>
    <property type="match status" value="1"/>
</dbReference>
<feature type="domain" description="6-phosphogluconate dehydrogenase NADP-binding" evidence="5">
    <location>
        <begin position="9"/>
        <end position="167"/>
    </location>
</feature>
<dbReference type="Proteomes" id="UP000321157">
    <property type="component" value="Unassembled WGS sequence"/>
</dbReference>
<evidence type="ECO:0000256" key="2">
    <source>
        <dbReference type="ARBA" id="ARBA00023002"/>
    </source>
</evidence>
<evidence type="ECO:0000256" key="4">
    <source>
        <dbReference type="PIRSR" id="PIRSR000103-1"/>
    </source>
</evidence>
<feature type="domain" description="3-hydroxyisobutyrate dehydrogenase-like NAD-binding" evidence="6">
    <location>
        <begin position="170"/>
        <end position="290"/>
    </location>
</feature>
<evidence type="ECO:0000259" key="5">
    <source>
        <dbReference type="Pfam" id="PF03446"/>
    </source>
</evidence>
<dbReference type="GO" id="GO:0016491">
    <property type="term" value="F:oxidoreductase activity"/>
    <property type="evidence" value="ECO:0007669"/>
    <property type="project" value="UniProtKB-KW"/>
</dbReference>
<dbReference type="Pfam" id="PF03446">
    <property type="entry name" value="NAD_binding_2"/>
    <property type="match status" value="1"/>
</dbReference>
<evidence type="ECO:0000313" key="8">
    <source>
        <dbReference type="Proteomes" id="UP000321157"/>
    </source>
</evidence>
<evidence type="ECO:0000313" key="7">
    <source>
        <dbReference type="EMBL" id="GEN35516.1"/>
    </source>
</evidence>
<sequence>MAVNANTVIGFIGTGVMGKSMAGHLMKAGYRVHIYNRTKEKAQELIDAGAVWNDTVAALAAEADVIITMVGYPKDVEETYLGEGGILLHAKEDAYVIDMTTSSPILAKRIYEEAKKRNIHALDAPVSGGDIGAREARLAIMVGGDKEAFDAMQPIFEKMGTNIIHQGPAGSGQHTKMCNQIAIASGMIGVCEAMVYAKRAGLDPENVLRSISTGAAGSFSLSNLAPRMLKGDFAPGFYIKHFIKDMNIALEAAEEMGMMTPGLKLAKSLYEELAAKGEENSGTQALYKLIDGQI</sequence>
<dbReference type="OrthoDB" id="9786703at2"/>
<protein>
    <submittedName>
        <fullName evidence="7">Putative oxidoreductase YkwC</fullName>
    </submittedName>
</protein>
<dbReference type="SUPFAM" id="SSF51735">
    <property type="entry name" value="NAD(P)-binding Rossmann-fold domains"/>
    <property type="match status" value="1"/>
</dbReference>
<proteinExistence type="inferred from homology"/>
<dbReference type="AlphaFoldDB" id="A0A511V9A6"/>
<dbReference type="Gene3D" id="3.40.50.720">
    <property type="entry name" value="NAD(P)-binding Rossmann-like Domain"/>
    <property type="match status" value="1"/>
</dbReference>
<dbReference type="InterPro" id="IPR036291">
    <property type="entry name" value="NAD(P)-bd_dom_sf"/>
</dbReference>
<keyword evidence="8" id="KW-1185">Reference proteome</keyword>
<evidence type="ECO:0000256" key="3">
    <source>
        <dbReference type="ARBA" id="ARBA00023027"/>
    </source>
</evidence>
<dbReference type="InterPro" id="IPR029154">
    <property type="entry name" value="HIBADH-like_NADP-bd"/>
</dbReference>
<dbReference type="PIRSF" id="PIRSF000103">
    <property type="entry name" value="HIBADH"/>
    <property type="match status" value="1"/>
</dbReference>
<dbReference type="Pfam" id="PF14833">
    <property type="entry name" value="NAD_binding_11"/>
    <property type="match status" value="1"/>
</dbReference>
<feature type="active site" evidence="4">
    <location>
        <position position="176"/>
    </location>
</feature>
<dbReference type="InterPro" id="IPR006115">
    <property type="entry name" value="6PGDH_NADP-bd"/>
</dbReference>
<reference evidence="7 8" key="1">
    <citation type="submission" date="2019-07" db="EMBL/GenBank/DDBJ databases">
        <title>Whole genome shotgun sequence of Aneurinibacillus danicus NBRC 102444.</title>
        <authorList>
            <person name="Hosoyama A."/>
            <person name="Uohara A."/>
            <person name="Ohji S."/>
            <person name="Ichikawa N."/>
        </authorList>
    </citation>
    <scope>NUCLEOTIDE SEQUENCE [LARGE SCALE GENOMIC DNA]</scope>
    <source>
        <strain evidence="7 8">NBRC 102444</strain>
    </source>
</reference>
<evidence type="ECO:0000259" key="6">
    <source>
        <dbReference type="Pfam" id="PF14833"/>
    </source>
</evidence>
<dbReference type="InterPro" id="IPR015815">
    <property type="entry name" value="HIBADH-related"/>
</dbReference>
<gene>
    <name evidence="7" type="primary">ykwC</name>
    <name evidence="7" type="ORF">ADA01nite_29760</name>
</gene>
<keyword evidence="2" id="KW-0560">Oxidoreductase</keyword>
<evidence type="ECO:0000256" key="1">
    <source>
        <dbReference type="ARBA" id="ARBA00009080"/>
    </source>
</evidence>
<dbReference type="EMBL" id="BJXX01000137">
    <property type="protein sequence ID" value="GEN35516.1"/>
    <property type="molecule type" value="Genomic_DNA"/>
</dbReference>
<dbReference type="PANTHER" id="PTHR43060">
    <property type="entry name" value="3-HYDROXYISOBUTYRATE DEHYDROGENASE-LIKE 1, MITOCHONDRIAL-RELATED"/>
    <property type="match status" value="1"/>
</dbReference>
<comment type="caution">
    <text evidence="7">The sequence shown here is derived from an EMBL/GenBank/DDBJ whole genome shotgun (WGS) entry which is preliminary data.</text>
</comment>
<dbReference type="RefSeq" id="WP_146811048.1">
    <property type="nucleotide sequence ID" value="NZ_BJXX01000137.1"/>
</dbReference>
<accession>A0A511V9A6</accession>
<dbReference type="Gene3D" id="1.10.1040.10">
    <property type="entry name" value="N-(1-d-carboxylethyl)-l-norvaline Dehydrogenase, domain 2"/>
    <property type="match status" value="1"/>
</dbReference>
<dbReference type="InterPro" id="IPR013328">
    <property type="entry name" value="6PGD_dom2"/>
</dbReference>
<keyword evidence="3" id="KW-0520">NAD</keyword>
<name>A0A511V9A6_9BACL</name>
<organism evidence="7 8">
    <name type="scientific">Aneurinibacillus danicus</name>
    <dbReference type="NCBI Taxonomy" id="267746"/>
    <lineage>
        <taxon>Bacteria</taxon>
        <taxon>Bacillati</taxon>
        <taxon>Bacillota</taxon>
        <taxon>Bacilli</taxon>
        <taxon>Bacillales</taxon>
        <taxon>Paenibacillaceae</taxon>
        <taxon>Aneurinibacillus group</taxon>
        <taxon>Aneurinibacillus</taxon>
    </lineage>
</organism>
<dbReference type="InterPro" id="IPR008927">
    <property type="entry name" value="6-PGluconate_DH-like_C_sf"/>
</dbReference>
<dbReference type="GO" id="GO:0051287">
    <property type="term" value="F:NAD binding"/>
    <property type="evidence" value="ECO:0007669"/>
    <property type="project" value="InterPro"/>
</dbReference>